<evidence type="ECO:0000256" key="1">
    <source>
        <dbReference type="SAM" id="SignalP"/>
    </source>
</evidence>
<sequence length="122" mass="13492">MLYQIKNLILIIGLMLTAAMLSTAQAAENTDDESVEEITIVAVDLYGTLAAAADVCNISLSQQWLDALDRTFKENSQSAADYKDMQNRFAKSRADEFKNLKNAKEQVDCDQVQVAVDAENNL</sequence>
<keyword evidence="1" id="KW-0732">Signal</keyword>
<gene>
    <name evidence="2" type="ORF">RFH51_01025</name>
</gene>
<proteinExistence type="predicted"/>
<dbReference type="Proteomes" id="UP001243195">
    <property type="component" value="Unassembled WGS sequence"/>
</dbReference>
<name>A0AAW8JDA8_9GAMM</name>
<feature type="signal peptide" evidence="1">
    <location>
        <begin position="1"/>
        <end position="26"/>
    </location>
</feature>
<comment type="caution">
    <text evidence="2">The sequence shown here is derived from an EMBL/GenBank/DDBJ whole genome shotgun (WGS) entry which is preliminary data.</text>
</comment>
<dbReference type="EMBL" id="JAVIDA010000001">
    <property type="protein sequence ID" value="MDQ9070052.1"/>
    <property type="molecule type" value="Genomic_DNA"/>
</dbReference>
<evidence type="ECO:0000313" key="2">
    <source>
        <dbReference type="EMBL" id="MDQ9070052.1"/>
    </source>
</evidence>
<dbReference type="RefSeq" id="WP_308955197.1">
    <property type="nucleotide sequence ID" value="NZ_JAVICY010000001.1"/>
</dbReference>
<reference evidence="2" key="1">
    <citation type="submission" date="2023-08" db="EMBL/GenBank/DDBJ databases">
        <title>Emergence of clinically-relevant ST2 carbapenem-resistant Acinetobacter baumannii strains in hospital sewages in Zhejiang, East of China.</title>
        <authorList>
            <person name="Kaichao C."/>
            <person name="Zhang R."/>
        </authorList>
    </citation>
    <scope>NUCLEOTIDE SEQUENCE</scope>
    <source>
        <strain evidence="2">M-SY-60</strain>
    </source>
</reference>
<organism evidence="2 3">
    <name type="scientific">Acinetobacter gerneri</name>
    <dbReference type="NCBI Taxonomy" id="202952"/>
    <lineage>
        <taxon>Bacteria</taxon>
        <taxon>Pseudomonadati</taxon>
        <taxon>Pseudomonadota</taxon>
        <taxon>Gammaproteobacteria</taxon>
        <taxon>Moraxellales</taxon>
        <taxon>Moraxellaceae</taxon>
        <taxon>Acinetobacter</taxon>
    </lineage>
</organism>
<protein>
    <submittedName>
        <fullName evidence="2">Uncharacterized protein</fullName>
    </submittedName>
</protein>
<evidence type="ECO:0000313" key="3">
    <source>
        <dbReference type="Proteomes" id="UP001243195"/>
    </source>
</evidence>
<feature type="chain" id="PRO_5043959093" evidence="1">
    <location>
        <begin position="27"/>
        <end position="122"/>
    </location>
</feature>
<dbReference type="AlphaFoldDB" id="A0AAW8JDA8"/>
<accession>A0AAW8JDA8</accession>